<dbReference type="SUPFAM" id="SSF52402">
    <property type="entry name" value="Adenine nucleotide alpha hydrolases-like"/>
    <property type="match status" value="1"/>
</dbReference>
<evidence type="ECO:0000313" key="4">
    <source>
        <dbReference type="Proteomes" id="UP000215441"/>
    </source>
</evidence>
<evidence type="ECO:0000313" key="3">
    <source>
        <dbReference type="EMBL" id="OYD48069.1"/>
    </source>
</evidence>
<dbReference type="InterPro" id="IPR006016">
    <property type="entry name" value="UspA"/>
</dbReference>
<dbReference type="AlphaFoldDB" id="A0A235EGG8"/>
<dbReference type="CDD" id="cd00293">
    <property type="entry name" value="USP-like"/>
    <property type="match status" value="1"/>
</dbReference>
<dbReference type="EMBL" id="NOIG01000013">
    <property type="protein sequence ID" value="OYD48069.1"/>
    <property type="molecule type" value="Genomic_DNA"/>
</dbReference>
<protein>
    <submittedName>
        <fullName evidence="3">Universal stress protein UspA</fullName>
    </submittedName>
</protein>
<sequence>MTTTALPDALPAPDLARRDSTGRLVAATWHSAGSRPAGTGRARWLVAVDGSACALRAAAIAARLAALAPHAEVDLVHVEPWLSLEAAETELVQRGWTAMAPARELLEAAALHWRLHALMGSDAATEIVGLAHTLGSCGIAIGSQGLTAAESLFMGSVAYKILHLARGPTLVVR</sequence>
<dbReference type="OrthoDB" id="8797163at2"/>
<dbReference type="Gene3D" id="3.40.50.620">
    <property type="entry name" value="HUPs"/>
    <property type="match status" value="1"/>
</dbReference>
<accession>A0A235EGG8</accession>
<dbReference type="InterPro" id="IPR014729">
    <property type="entry name" value="Rossmann-like_a/b/a_fold"/>
</dbReference>
<reference evidence="3 4" key="1">
    <citation type="submission" date="2017-07" db="EMBL/GenBank/DDBJ databases">
        <title>Acidovorax KNDSW TSA 6 genome sequence and assembly.</title>
        <authorList>
            <person name="Mayilraj S."/>
        </authorList>
    </citation>
    <scope>NUCLEOTIDE SEQUENCE [LARGE SCALE GENOMIC DNA]</scope>
    <source>
        <strain evidence="3 4">KNDSW-TSA6</strain>
    </source>
</reference>
<dbReference type="Proteomes" id="UP000215441">
    <property type="component" value="Unassembled WGS sequence"/>
</dbReference>
<gene>
    <name evidence="3" type="ORF">CBY09_21215</name>
</gene>
<dbReference type="InterPro" id="IPR006015">
    <property type="entry name" value="Universal_stress_UspA"/>
</dbReference>
<dbReference type="RefSeq" id="WP_094291561.1">
    <property type="nucleotide sequence ID" value="NZ_NOIG01000013.1"/>
</dbReference>
<name>A0A235EGG8_9BURK</name>
<dbReference type="Pfam" id="PF00582">
    <property type="entry name" value="Usp"/>
    <property type="match status" value="1"/>
</dbReference>
<evidence type="ECO:0000256" key="1">
    <source>
        <dbReference type="ARBA" id="ARBA00008791"/>
    </source>
</evidence>
<evidence type="ECO:0000259" key="2">
    <source>
        <dbReference type="Pfam" id="PF00582"/>
    </source>
</evidence>
<dbReference type="PRINTS" id="PR01438">
    <property type="entry name" value="UNVRSLSTRESS"/>
</dbReference>
<feature type="domain" description="UspA" evidence="2">
    <location>
        <begin position="45"/>
        <end position="173"/>
    </location>
</feature>
<keyword evidence="4" id="KW-1185">Reference proteome</keyword>
<proteinExistence type="inferred from homology"/>
<comment type="caution">
    <text evidence="3">The sequence shown here is derived from an EMBL/GenBank/DDBJ whole genome shotgun (WGS) entry which is preliminary data.</text>
</comment>
<comment type="similarity">
    <text evidence="1">Belongs to the universal stress protein A family.</text>
</comment>
<organism evidence="3 4">
    <name type="scientific">Acidovorax kalamii</name>
    <dbReference type="NCBI Taxonomy" id="2004485"/>
    <lineage>
        <taxon>Bacteria</taxon>
        <taxon>Pseudomonadati</taxon>
        <taxon>Pseudomonadota</taxon>
        <taxon>Betaproteobacteria</taxon>
        <taxon>Burkholderiales</taxon>
        <taxon>Comamonadaceae</taxon>
        <taxon>Acidovorax</taxon>
    </lineage>
</organism>